<keyword evidence="8" id="KW-1185">Reference proteome</keyword>
<keyword evidence="4 5" id="KW-0472">Membrane</keyword>
<dbReference type="EMBL" id="CP020330">
    <property type="protein sequence ID" value="AQZ50407.1"/>
    <property type="molecule type" value="Genomic_DNA"/>
</dbReference>
<keyword evidence="2 5" id="KW-0812">Transmembrane</keyword>
<evidence type="ECO:0000313" key="8">
    <source>
        <dbReference type="Proteomes" id="UP000191135"/>
    </source>
</evidence>
<dbReference type="PANTHER" id="PTHR36985">
    <property type="entry name" value="TRANSLOCATION AND ASSEMBLY MODULE SUBUNIT TAMB"/>
    <property type="match status" value="1"/>
</dbReference>
<evidence type="ECO:0000256" key="2">
    <source>
        <dbReference type="ARBA" id="ARBA00022692"/>
    </source>
</evidence>
<dbReference type="KEGG" id="mmed:Mame_01036"/>
<dbReference type="PANTHER" id="PTHR36985:SF1">
    <property type="entry name" value="TRANSLOCATION AND ASSEMBLY MODULE SUBUNIT TAMB"/>
    <property type="match status" value="1"/>
</dbReference>
<proteinExistence type="predicted"/>
<evidence type="ECO:0000256" key="5">
    <source>
        <dbReference type="SAM" id="Phobius"/>
    </source>
</evidence>
<evidence type="ECO:0000313" key="7">
    <source>
        <dbReference type="EMBL" id="AQZ50407.1"/>
    </source>
</evidence>
<evidence type="ECO:0000259" key="6">
    <source>
        <dbReference type="Pfam" id="PF04357"/>
    </source>
</evidence>
<comment type="subcellular location">
    <subcellularLocation>
        <location evidence="1">Membrane</location>
        <topology evidence="1">Single-pass membrane protein</topology>
    </subcellularLocation>
</comment>
<feature type="transmembrane region" description="Helical" evidence="5">
    <location>
        <begin position="12"/>
        <end position="32"/>
    </location>
</feature>
<dbReference type="GO" id="GO:0009306">
    <property type="term" value="P:protein secretion"/>
    <property type="evidence" value="ECO:0007669"/>
    <property type="project" value="InterPro"/>
</dbReference>
<gene>
    <name evidence="7" type="ORF">Mame_01036</name>
</gene>
<evidence type="ECO:0000256" key="3">
    <source>
        <dbReference type="ARBA" id="ARBA00022989"/>
    </source>
</evidence>
<accession>A0A1U9YY88</accession>
<name>A0A1U9YY88_9HYPH</name>
<organism evidence="7 8">
    <name type="scientific">Martelella mediterranea DSM 17316</name>
    <dbReference type="NCBI Taxonomy" id="1122214"/>
    <lineage>
        <taxon>Bacteria</taxon>
        <taxon>Pseudomonadati</taxon>
        <taxon>Pseudomonadota</taxon>
        <taxon>Alphaproteobacteria</taxon>
        <taxon>Hyphomicrobiales</taxon>
        <taxon>Aurantimonadaceae</taxon>
        <taxon>Martelella</taxon>
    </lineage>
</organism>
<keyword evidence="3 5" id="KW-1133">Transmembrane helix</keyword>
<dbReference type="GO" id="GO:0097347">
    <property type="term" value="C:TAM protein secretion complex"/>
    <property type="evidence" value="ECO:0007669"/>
    <property type="project" value="TreeGrafter"/>
</dbReference>
<protein>
    <recommendedName>
        <fullName evidence="6">Translocation and assembly module TamB C-terminal domain-containing protein</fullName>
    </recommendedName>
</protein>
<sequence>MAVFFKRLIQVIAGLLAVVIVIVAAAVILIGYTDAGANFAVRQITKRIASPDFAVHVGRVSAPLTGNFTVDSVTVSDIKGPYATVEGIALDWSPMALFRGRFAAENLSARTVSLSRLPVPGKPAPEKAQSSGGFSLPIGIDIEKFDFPEIDIAEAVAGEAYPLSASGHVSAVTDRISTALDIEHRARAGTYVKADIDYAPKENLLDITAEVNEPEGGMVATLLKLPGTPALNIAIDGDGPLSDWKGRLTAALSGEKLGEIDIRHQLNDKDERTVTVTGQGEFAALTPPEFQSLVEGQTGIDVQATLYPGGRIAIGKGRVETGSFVLNASGAYDPKGENDLDVTLDGVNDGSVPFSMAMGDDGTLSLSLENASVSLHGAAESADLSASVTLSQLSLPQVSTSGVSLAANGKGFNLETRTGAFNAGLTVESLAFSDESLDRMIEAPLSLKTRVTLAQGSVKLDDIALESGSIGATANVDYDLGSQDATGHAKLFVLADALPDAAAGLIDDMTRIESDFFLSTASGAAALSNLEVENGLLTAGGDVRITGGTIDATLKATVAELGRLAPQVKGSAVLDATIGGDLTAPEIDATVRADSLDITGETLKNFVATIKGKADMSAPSGALTAKGSYAGAPLSLSANVTSNDGQIEIAGIDGAVGNNTLSGDIILNSKFQPAGGISFDFPDLKLLAGLAGQKAEGAISGRVELDNANDRLGLSIDARSDSITTNGITARNLDADMTVADVAALKASGKITLGSVAVAGQTVTDITLTASNQDTTTNFDLAARYDGQPVSLEAAVNRGDTLTIDLRRLEGSPMGLGLRLVEPGRITIANGTTNIQSLRLGIGGGTVAVNGSVGDRLNLTANINGVSAAIANQFVPSLGASGTISGTVTAGGTTASPTADYNLRLDNGNLAQTSALGGQPFNVTTTGRYDGSQVTTDTTITNAQGINARATGSVGLTGNRPLNLSINGRLPMQIAAALAANSGFAISGNADVNMTVGGTLTSPSYSGGVDLAISALTDIRRGISLNDIGGRVSLSGDRVQIDGITGRLAAGGTLTISGSVGLTGGFPASLKLVADNAVINDGRLLTTTANGTLTLEGPILTQPTLAGRLTLARTAIVIPDRMPASISQIDIVHQDASKAVLRQAEELSPPQASEARTTMALDLTISAPNAIFVRGRGVDAELGGNVRITGTTQNPVVSGGFDLIRGRLSILNRRLDFTQGRITFGGALIPMIDLRANTNAGSTAITIALEGVANDPQVKLSSTPALPDDEILAQLLFNQSSSQLSALQIAQLADAVIQLTGGTDQSLFGSIRDVLGVDNLDLTTDSTGNTAVSVGKYLNSNTYLEIEQSRDTGTRASINIDIGRNFILKGAAGSRGEASGGVFYEREY</sequence>
<dbReference type="GO" id="GO:0005886">
    <property type="term" value="C:plasma membrane"/>
    <property type="evidence" value="ECO:0007669"/>
    <property type="project" value="InterPro"/>
</dbReference>
<dbReference type="Proteomes" id="UP000191135">
    <property type="component" value="Chromosome"/>
</dbReference>
<dbReference type="OrthoDB" id="7784409at2"/>
<evidence type="ECO:0000256" key="1">
    <source>
        <dbReference type="ARBA" id="ARBA00004167"/>
    </source>
</evidence>
<reference evidence="7 8" key="1">
    <citation type="submission" date="2017-03" db="EMBL/GenBank/DDBJ databases">
        <title>Foreign affairs: Plasmid Transfer between Roseobacters and Rhizobia.</title>
        <authorList>
            <person name="Bartling P."/>
            <person name="Bunk B."/>
            <person name="Overmann J."/>
            <person name="Brinkmann H."/>
            <person name="Petersen J."/>
        </authorList>
    </citation>
    <scope>NUCLEOTIDE SEQUENCE [LARGE SCALE GENOMIC DNA]</scope>
    <source>
        <strain evidence="7 8">MACL11</strain>
    </source>
</reference>
<evidence type="ECO:0000256" key="4">
    <source>
        <dbReference type="ARBA" id="ARBA00023136"/>
    </source>
</evidence>
<dbReference type="Pfam" id="PF04357">
    <property type="entry name" value="TamB"/>
    <property type="match status" value="1"/>
</dbReference>
<dbReference type="InterPro" id="IPR007452">
    <property type="entry name" value="TamB_C"/>
</dbReference>
<dbReference type="STRING" id="1122214.Mame_01036"/>
<dbReference type="RefSeq" id="WP_018064811.1">
    <property type="nucleotide sequence ID" value="NZ_AQWH01000009.1"/>
</dbReference>
<feature type="domain" description="Translocation and assembly module TamB C-terminal" evidence="6">
    <location>
        <begin position="1043"/>
        <end position="1388"/>
    </location>
</feature>
<dbReference type="eggNOG" id="COG2911">
    <property type="taxonomic scope" value="Bacteria"/>
</dbReference>